<sequence length="112" mass="12017">MAEAAEQSRPYSPLENQVMTALSGVVDPELGLDLVNLGLIYDVAVDAAGLCTVTMTLTTMGCPLTDYLHDDITKTVKGVAGINDCKINLTFEPPWTIEMMSRYAKVALGLHG</sequence>
<dbReference type="PATRIC" id="fig|1423760.3.peg.1829"/>
<feature type="domain" description="MIP18 family-like" evidence="1">
    <location>
        <begin position="16"/>
        <end position="88"/>
    </location>
</feature>
<name>A0A0R1UJB1_9LACO</name>
<evidence type="ECO:0000313" key="3">
    <source>
        <dbReference type="Proteomes" id="UP000050816"/>
    </source>
</evidence>
<dbReference type="GO" id="GO:0032259">
    <property type="term" value="P:methylation"/>
    <property type="evidence" value="ECO:0007669"/>
    <property type="project" value="UniProtKB-KW"/>
</dbReference>
<dbReference type="SUPFAM" id="SSF117916">
    <property type="entry name" value="Fe-S cluster assembly (FSCA) domain-like"/>
    <property type="match status" value="1"/>
</dbReference>
<dbReference type="Proteomes" id="UP000050816">
    <property type="component" value="Unassembled WGS sequence"/>
</dbReference>
<gene>
    <name evidence="2" type="ORF">FC43_GL001754</name>
</gene>
<dbReference type="InterPro" id="IPR002744">
    <property type="entry name" value="MIP18-like"/>
</dbReference>
<accession>A0A0R1UJB1</accession>
<dbReference type="Pfam" id="PF01883">
    <property type="entry name" value="FeS_assembly_P"/>
    <property type="match status" value="1"/>
</dbReference>
<proteinExistence type="predicted"/>
<evidence type="ECO:0000313" key="2">
    <source>
        <dbReference type="EMBL" id="KRL89419.1"/>
    </source>
</evidence>
<keyword evidence="2" id="KW-0808">Transferase</keyword>
<comment type="caution">
    <text evidence="2">The sequence shown here is derived from an EMBL/GenBank/DDBJ whole genome shotgun (WGS) entry which is preliminary data.</text>
</comment>
<organism evidence="2 3">
    <name type="scientific">Limosilactobacillus ingluviei DSM 15946</name>
    <dbReference type="NCBI Taxonomy" id="1423760"/>
    <lineage>
        <taxon>Bacteria</taxon>
        <taxon>Bacillati</taxon>
        <taxon>Bacillota</taxon>
        <taxon>Bacilli</taxon>
        <taxon>Lactobacillales</taxon>
        <taxon>Lactobacillaceae</taxon>
        <taxon>Limosilactobacillus</taxon>
    </lineage>
</organism>
<dbReference type="PANTHER" id="PTHR42831">
    <property type="entry name" value="FE-S PROTEIN MATURATION AUXILIARY FACTOR YITW"/>
    <property type="match status" value="1"/>
</dbReference>
<dbReference type="GeneID" id="82933943"/>
<dbReference type="RefSeq" id="WP_019206197.1">
    <property type="nucleotide sequence ID" value="NZ_AZFK01000047.1"/>
</dbReference>
<dbReference type="AlphaFoldDB" id="A0A0R1UJB1"/>
<dbReference type="EMBL" id="AZFK01000047">
    <property type="protein sequence ID" value="KRL89419.1"/>
    <property type="molecule type" value="Genomic_DNA"/>
</dbReference>
<dbReference type="PANTHER" id="PTHR42831:SF1">
    <property type="entry name" value="FE-S PROTEIN MATURATION AUXILIARY FACTOR YITW"/>
    <property type="match status" value="1"/>
</dbReference>
<keyword evidence="2" id="KW-0489">Methyltransferase</keyword>
<dbReference type="InterPro" id="IPR052339">
    <property type="entry name" value="Fe-S_Maturation_MIP18"/>
</dbReference>
<reference evidence="2 3" key="1">
    <citation type="journal article" date="2015" name="Genome Announc.">
        <title>Expanding the biotechnology potential of lactobacilli through comparative genomics of 213 strains and associated genera.</title>
        <authorList>
            <person name="Sun Z."/>
            <person name="Harris H.M."/>
            <person name="McCann A."/>
            <person name="Guo C."/>
            <person name="Argimon S."/>
            <person name="Zhang W."/>
            <person name="Yang X."/>
            <person name="Jeffery I.B."/>
            <person name="Cooney J.C."/>
            <person name="Kagawa T.F."/>
            <person name="Liu W."/>
            <person name="Song Y."/>
            <person name="Salvetti E."/>
            <person name="Wrobel A."/>
            <person name="Rasinkangas P."/>
            <person name="Parkhill J."/>
            <person name="Rea M.C."/>
            <person name="O'Sullivan O."/>
            <person name="Ritari J."/>
            <person name="Douillard F.P."/>
            <person name="Paul Ross R."/>
            <person name="Yang R."/>
            <person name="Briner A.E."/>
            <person name="Felis G.E."/>
            <person name="de Vos W.M."/>
            <person name="Barrangou R."/>
            <person name="Klaenhammer T.R."/>
            <person name="Caufield P.W."/>
            <person name="Cui Y."/>
            <person name="Zhang H."/>
            <person name="O'Toole P.W."/>
        </authorList>
    </citation>
    <scope>NUCLEOTIDE SEQUENCE [LARGE SCALE GENOMIC DNA]</scope>
    <source>
        <strain evidence="2 3">DSM 15946</strain>
    </source>
</reference>
<dbReference type="GO" id="GO:0008168">
    <property type="term" value="F:methyltransferase activity"/>
    <property type="evidence" value="ECO:0007669"/>
    <property type="project" value="UniProtKB-KW"/>
</dbReference>
<evidence type="ECO:0000259" key="1">
    <source>
        <dbReference type="Pfam" id="PF01883"/>
    </source>
</evidence>
<protein>
    <submittedName>
        <fullName evidence="2">N-6 adenine-specific DNA methylase YitW</fullName>
    </submittedName>
</protein>
<dbReference type="InterPro" id="IPR034904">
    <property type="entry name" value="FSCA_dom_sf"/>
</dbReference>
<dbReference type="Gene3D" id="3.30.300.130">
    <property type="entry name" value="Fe-S cluster assembly (FSCA)"/>
    <property type="match status" value="1"/>
</dbReference>